<protein>
    <recommendedName>
        <fullName evidence="4">Tellurium resistance protein TerC</fullName>
    </recommendedName>
</protein>
<organism evidence="2 3">
    <name type="scientific">Shewanella gelidii</name>
    <dbReference type="NCBI Taxonomy" id="1642821"/>
    <lineage>
        <taxon>Bacteria</taxon>
        <taxon>Pseudomonadati</taxon>
        <taxon>Pseudomonadota</taxon>
        <taxon>Gammaproteobacteria</taxon>
        <taxon>Alteromonadales</taxon>
        <taxon>Shewanellaceae</taxon>
        <taxon>Shewanella</taxon>
    </lineage>
</organism>
<accession>A0A917JQD2</accession>
<keyword evidence="1" id="KW-1133">Transmembrane helix</keyword>
<dbReference type="EMBL" id="BMPZ01000002">
    <property type="protein sequence ID" value="GGI76628.1"/>
    <property type="molecule type" value="Genomic_DNA"/>
</dbReference>
<evidence type="ECO:0000256" key="1">
    <source>
        <dbReference type="SAM" id="Phobius"/>
    </source>
</evidence>
<dbReference type="RefSeq" id="WP_188918925.1">
    <property type="nucleotide sequence ID" value="NZ_BMPZ01000002.1"/>
</dbReference>
<evidence type="ECO:0000313" key="3">
    <source>
        <dbReference type="Proteomes" id="UP000613743"/>
    </source>
</evidence>
<dbReference type="Proteomes" id="UP000613743">
    <property type="component" value="Unassembled WGS sequence"/>
</dbReference>
<name>A0A917JQD2_9GAMM</name>
<sequence length="73" mass="8276">MKKTTITLVGGTITILGLILIIVPGPAWLLLPIGLAILSIEYPWAKKWLKKSQRHMKESARWLDDKIAKLKKK</sequence>
<dbReference type="InterPro" id="IPR019099">
    <property type="entry name" value="Uncharacterised_PGPGW_TM"/>
</dbReference>
<evidence type="ECO:0000313" key="2">
    <source>
        <dbReference type="EMBL" id="GGI76628.1"/>
    </source>
</evidence>
<gene>
    <name evidence="2" type="ORF">GCM10009332_12490</name>
</gene>
<proteinExistence type="predicted"/>
<evidence type="ECO:0008006" key="4">
    <source>
        <dbReference type="Google" id="ProtNLM"/>
    </source>
</evidence>
<dbReference type="AlphaFoldDB" id="A0A917JQD2"/>
<keyword evidence="1" id="KW-0812">Transmembrane</keyword>
<reference evidence="2" key="2">
    <citation type="submission" date="2020-09" db="EMBL/GenBank/DDBJ databases">
        <authorList>
            <person name="Sun Q."/>
            <person name="Ohkuma M."/>
        </authorList>
    </citation>
    <scope>NUCLEOTIDE SEQUENCE</scope>
    <source>
        <strain evidence="2">JCM 30804</strain>
    </source>
</reference>
<keyword evidence="3" id="KW-1185">Reference proteome</keyword>
<feature type="transmembrane region" description="Helical" evidence="1">
    <location>
        <begin position="5"/>
        <end position="23"/>
    </location>
</feature>
<keyword evidence="1" id="KW-0472">Membrane</keyword>
<reference evidence="2" key="1">
    <citation type="journal article" date="2014" name="Int. J. Syst. Evol. Microbiol.">
        <title>Complete genome sequence of Corynebacterium casei LMG S-19264T (=DSM 44701T), isolated from a smear-ripened cheese.</title>
        <authorList>
            <consortium name="US DOE Joint Genome Institute (JGI-PGF)"/>
            <person name="Walter F."/>
            <person name="Albersmeier A."/>
            <person name="Kalinowski J."/>
            <person name="Ruckert C."/>
        </authorList>
    </citation>
    <scope>NUCLEOTIDE SEQUENCE</scope>
    <source>
        <strain evidence="2">JCM 30804</strain>
    </source>
</reference>
<dbReference type="Pfam" id="PF09656">
    <property type="entry name" value="PGPGW"/>
    <property type="match status" value="1"/>
</dbReference>
<comment type="caution">
    <text evidence="2">The sequence shown here is derived from an EMBL/GenBank/DDBJ whole genome shotgun (WGS) entry which is preliminary data.</text>
</comment>